<organism evidence="2 3">
    <name type="scientific">Actinoallomurus iriomotensis</name>
    <dbReference type="NCBI Taxonomy" id="478107"/>
    <lineage>
        <taxon>Bacteria</taxon>
        <taxon>Bacillati</taxon>
        <taxon>Actinomycetota</taxon>
        <taxon>Actinomycetes</taxon>
        <taxon>Streptosporangiales</taxon>
        <taxon>Thermomonosporaceae</taxon>
        <taxon>Actinoallomurus</taxon>
    </lineage>
</organism>
<proteinExistence type="predicted"/>
<evidence type="ECO:0000313" key="2">
    <source>
        <dbReference type="EMBL" id="GLY83801.1"/>
    </source>
</evidence>
<evidence type="ECO:0000259" key="1">
    <source>
        <dbReference type="Pfam" id="PF05368"/>
    </source>
</evidence>
<feature type="domain" description="NmrA-like" evidence="1">
    <location>
        <begin position="8"/>
        <end position="248"/>
    </location>
</feature>
<dbReference type="Gene3D" id="3.90.25.10">
    <property type="entry name" value="UDP-galactose 4-epimerase, domain 1"/>
    <property type="match status" value="1"/>
</dbReference>
<keyword evidence="3" id="KW-1185">Reference proteome</keyword>
<accession>A0A9W6RW74</accession>
<dbReference type="Proteomes" id="UP001165074">
    <property type="component" value="Unassembled WGS sequence"/>
</dbReference>
<gene>
    <name evidence="2" type="ORF">Airi02_017300</name>
</gene>
<sequence>MQRGGELVIVITTPTGQIGRQVLDNVLAGGAPVRVLARDPSRLSPRVRERVEVVAGSLDDLGVLTEAFAGADSVFWLVPPTPTADSMRDRALEFTRPLCEAVRSQGVERLVYVSALRRDGDTGHGSTSLIMDEMIESTGVSCRALRMPGFMENVLQQLEPLRSQGVFFFPVSGDRRLPTCATRDIAATAARLLLDDSWSGQAGVPILGPEDLSYNEMAQIMSEVLERPIRYQRVPADAFKANLVRNGMSDGWAQGLVDLLAEVDQGVYNAEPRTPRSSSPTTFRQWCEDVLKPAVLG</sequence>
<dbReference type="PANTHER" id="PTHR43162:SF1">
    <property type="entry name" value="PRESTALK A DIFFERENTIATION PROTEIN A"/>
    <property type="match status" value="1"/>
</dbReference>
<dbReference type="AlphaFoldDB" id="A0A9W6RW74"/>
<dbReference type="SUPFAM" id="SSF51735">
    <property type="entry name" value="NAD(P)-binding Rossmann-fold domains"/>
    <property type="match status" value="1"/>
</dbReference>
<dbReference type="EMBL" id="BSTK01000002">
    <property type="protein sequence ID" value="GLY83801.1"/>
    <property type="molecule type" value="Genomic_DNA"/>
</dbReference>
<comment type="caution">
    <text evidence="2">The sequence shown here is derived from an EMBL/GenBank/DDBJ whole genome shotgun (WGS) entry which is preliminary data.</text>
</comment>
<reference evidence="2" key="1">
    <citation type="submission" date="2023-03" db="EMBL/GenBank/DDBJ databases">
        <title>Actinoallomurus iriomotensis NBRC 103684.</title>
        <authorList>
            <person name="Ichikawa N."/>
            <person name="Sato H."/>
            <person name="Tonouchi N."/>
        </authorList>
    </citation>
    <scope>NUCLEOTIDE SEQUENCE</scope>
    <source>
        <strain evidence="2">NBRC 103684</strain>
    </source>
</reference>
<dbReference type="InterPro" id="IPR008030">
    <property type="entry name" value="NmrA-like"/>
</dbReference>
<dbReference type="PANTHER" id="PTHR43162">
    <property type="match status" value="1"/>
</dbReference>
<dbReference type="InterPro" id="IPR051604">
    <property type="entry name" value="Ergot_Alk_Oxidoreductase"/>
</dbReference>
<dbReference type="InterPro" id="IPR036291">
    <property type="entry name" value="NAD(P)-bd_dom_sf"/>
</dbReference>
<protein>
    <submittedName>
        <fullName evidence="2">NmrA family transcriptional regulator</fullName>
    </submittedName>
</protein>
<evidence type="ECO:0000313" key="3">
    <source>
        <dbReference type="Proteomes" id="UP001165074"/>
    </source>
</evidence>
<name>A0A9W6RW74_9ACTN</name>
<dbReference type="Gene3D" id="3.40.50.720">
    <property type="entry name" value="NAD(P)-binding Rossmann-like Domain"/>
    <property type="match status" value="1"/>
</dbReference>
<dbReference type="Pfam" id="PF05368">
    <property type="entry name" value="NmrA"/>
    <property type="match status" value="1"/>
</dbReference>